<protein>
    <submittedName>
        <fullName evidence="1">Uncharacterized protein</fullName>
    </submittedName>
</protein>
<dbReference type="EMBL" id="JAPXFL010000004">
    <property type="protein sequence ID" value="KAK9508154.1"/>
    <property type="molecule type" value="Genomic_DNA"/>
</dbReference>
<name>A0AAW1DDJ6_9HEMI</name>
<dbReference type="AlphaFoldDB" id="A0AAW1DDJ6"/>
<gene>
    <name evidence="1" type="ORF">O3M35_007877</name>
</gene>
<sequence>MALQGNIPSITDQPQSVNSLGALQNNYFSGVQLNRIHRNEPQQFIGNFGQNLPTVDYQLQNLIAQSGVSTFLPSDNRDDLNIVSKALSLNFVGHHNDSKGRQSDLSPTYVQPLSNVIQPPI</sequence>
<reference evidence="1 2" key="1">
    <citation type="submission" date="2022-12" db="EMBL/GenBank/DDBJ databases">
        <title>Chromosome-level genome assembly of true bugs.</title>
        <authorList>
            <person name="Ma L."/>
            <person name="Li H."/>
        </authorList>
    </citation>
    <scope>NUCLEOTIDE SEQUENCE [LARGE SCALE GENOMIC DNA]</scope>
    <source>
        <strain evidence="1">Lab_2022b</strain>
    </source>
</reference>
<organism evidence="1 2">
    <name type="scientific">Rhynocoris fuscipes</name>
    <dbReference type="NCBI Taxonomy" id="488301"/>
    <lineage>
        <taxon>Eukaryota</taxon>
        <taxon>Metazoa</taxon>
        <taxon>Ecdysozoa</taxon>
        <taxon>Arthropoda</taxon>
        <taxon>Hexapoda</taxon>
        <taxon>Insecta</taxon>
        <taxon>Pterygota</taxon>
        <taxon>Neoptera</taxon>
        <taxon>Paraneoptera</taxon>
        <taxon>Hemiptera</taxon>
        <taxon>Heteroptera</taxon>
        <taxon>Panheteroptera</taxon>
        <taxon>Cimicomorpha</taxon>
        <taxon>Reduviidae</taxon>
        <taxon>Harpactorinae</taxon>
        <taxon>Harpactorini</taxon>
        <taxon>Rhynocoris</taxon>
    </lineage>
</organism>
<keyword evidence="2" id="KW-1185">Reference proteome</keyword>
<accession>A0AAW1DDJ6</accession>
<dbReference type="Proteomes" id="UP001461498">
    <property type="component" value="Unassembled WGS sequence"/>
</dbReference>
<evidence type="ECO:0000313" key="1">
    <source>
        <dbReference type="EMBL" id="KAK9508154.1"/>
    </source>
</evidence>
<comment type="caution">
    <text evidence="1">The sequence shown here is derived from an EMBL/GenBank/DDBJ whole genome shotgun (WGS) entry which is preliminary data.</text>
</comment>
<proteinExistence type="predicted"/>
<evidence type="ECO:0000313" key="2">
    <source>
        <dbReference type="Proteomes" id="UP001461498"/>
    </source>
</evidence>